<dbReference type="InterPro" id="IPR036465">
    <property type="entry name" value="vWFA_dom_sf"/>
</dbReference>
<feature type="domain" description="Putative Flp pilus-assembly TadG-like N-terminal" evidence="1">
    <location>
        <begin position="1"/>
        <end position="40"/>
    </location>
</feature>
<dbReference type="EMBL" id="JABWMH010000002">
    <property type="protein sequence ID" value="NVD27607.1"/>
    <property type="molecule type" value="Genomic_DNA"/>
</dbReference>
<keyword evidence="3" id="KW-1185">Reference proteome</keyword>
<dbReference type="InterPro" id="IPR028087">
    <property type="entry name" value="Tad_N"/>
</dbReference>
<dbReference type="SUPFAM" id="SSF53300">
    <property type="entry name" value="vWA-like"/>
    <property type="match status" value="1"/>
</dbReference>
<protein>
    <submittedName>
        <fullName evidence="2">Pilus assembly protein TadG</fullName>
    </submittedName>
</protein>
<dbReference type="Gene3D" id="3.40.50.410">
    <property type="entry name" value="von Willebrand factor, type A domain"/>
    <property type="match status" value="1"/>
</dbReference>
<dbReference type="Proteomes" id="UP000652427">
    <property type="component" value="Unassembled WGS sequence"/>
</dbReference>
<dbReference type="RefSeq" id="WP_176279116.1">
    <property type="nucleotide sequence ID" value="NZ_JABWMH010000002.1"/>
</dbReference>
<evidence type="ECO:0000259" key="1">
    <source>
        <dbReference type="Pfam" id="PF13400"/>
    </source>
</evidence>
<proteinExistence type="predicted"/>
<sequence>MAAAALFPIVGIIGGGIDIGRGYMAQARLQQACDAGVLAGRRSMSGATMSSADATEARKFFDFNFPEGSFDTDPFLPVDGKANPRFVDGPGDKTVNGFAETTINTSLMKIFGYDKMHLKVDCSSRLDIGNVDVMMVLDVTGSMNWKPDGSSTSNESLKKITGLKNAVEDFYNILGSGGGAQGSQIRYGFMPYNAMINVGETLYDADPSWLVGGVGTAEEDEWNYQTRRAHWKVPGTGLRRTYEQINVAGADGNDRDACEFKFGQNKSTPPVWSPGNSGYGSGTPLTQNGYYYEFSFYSYDRKSKNNKVCKRKVERYDSPPVKTTTWQPGAVFDFWEYDEFDHDVSKYVKSIKSSNPSALRPTLYNTPTSNTNGPNDRWDGCIEERDSYADITATTNAIPANAYDLDIDLIPESKATRWRPYWTGVEYLRNGSSASDSSCPTAGRRLAEYASYDSNPGLNSAGSTIYPGTLKSYISSLSPNGNTNHTIGMIWGARFLSPTGLFATENSKSKNGFNISRHLIFMTDGDLNVFPNRYNVYGYNQLDGRLAPTGTGQSDYEKIQAQRFQLMCNAVKAQGTTIWVIQFTNSSTVQTHLKNCATSESHAAAATSNTALQDAFGDIAKTIGGLRLSK</sequence>
<evidence type="ECO:0000313" key="2">
    <source>
        <dbReference type="EMBL" id="NVD27607.1"/>
    </source>
</evidence>
<gene>
    <name evidence="2" type="ORF">HUO14_06780</name>
</gene>
<comment type="caution">
    <text evidence="2">The sequence shown here is derived from an EMBL/GenBank/DDBJ whole genome shotgun (WGS) entry which is preliminary data.</text>
</comment>
<accession>A0ABX2N1N8</accession>
<name>A0ABX2N1N8_9SPHN</name>
<dbReference type="Pfam" id="PF13400">
    <property type="entry name" value="Tad"/>
    <property type="match status" value="1"/>
</dbReference>
<evidence type="ECO:0000313" key="3">
    <source>
        <dbReference type="Proteomes" id="UP000652427"/>
    </source>
</evidence>
<organism evidence="2 3">
    <name type="scientific">Parasphingorhabdus flavimaris</name>
    <dbReference type="NCBI Taxonomy" id="266812"/>
    <lineage>
        <taxon>Bacteria</taxon>
        <taxon>Pseudomonadati</taxon>
        <taxon>Pseudomonadota</taxon>
        <taxon>Alphaproteobacteria</taxon>
        <taxon>Sphingomonadales</taxon>
        <taxon>Sphingomonadaceae</taxon>
        <taxon>Parasphingorhabdus</taxon>
    </lineage>
</organism>
<reference evidence="2 3" key="1">
    <citation type="submission" date="2020-06" db="EMBL/GenBank/DDBJ databases">
        <authorList>
            <person name="Kim S.-J."/>
            <person name="Park S.-J."/>
        </authorList>
    </citation>
    <scope>NUCLEOTIDE SEQUENCE [LARGE SCALE GENOMIC DNA]</scope>
    <source>
        <strain evidence="2 3">SW-151</strain>
    </source>
</reference>